<dbReference type="RefSeq" id="WP_200759902.1">
    <property type="nucleotide sequence ID" value="NZ_AP023366.1"/>
</dbReference>
<dbReference type="InterPro" id="IPR002798">
    <property type="entry name" value="SpoIIM-like"/>
</dbReference>
<keyword evidence="1" id="KW-0812">Transmembrane</keyword>
<dbReference type="PIRSF" id="PIRSF038973">
    <property type="entry name" value="SpoIIM"/>
    <property type="match status" value="1"/>
</dbReference>
<dbReference type="Proteomes" id="UP000593802">
    <property type="component" value="Chromosome"/>
</dbReference>
<dbReference type="EMBL" id="AP023366">
    <property type="protein sequence ID" value="BCJ85829.1"/>
    <property type="molecule type" value="Genomic_DNA"/>
</dbReference>
<keyword evidence="1" id="KW-1133">Transmembrane helix</keyword>
<evidence type="ECO:0000313" key="2">
    <source>
        <dbReference type="EMBL" id="BCJ85829.1"/>
    </source>
</evidence>
<sequence>MVRSLKIAAERYIQENSKLIIYTIVLFIVGVIFGSIVVSALADGQKTDLFNYLKGFFGLVNDNQLPDSAYVTWHKIITNLKMLGLIWVLGLSIIGLPLIVVLMFLKGFTIGFTVGFLVDKFAGKGLLFAIMAVLPQNLILVPALVLAGVAGIAFSLMLVRSRFAPEMSLYQKFLKYTILFLILVGCMIVASFVEGYVSPILMKVVTPHL</sequence>
<feature type="transmembrane region" description="Helical" evidence="1">
    <location>
        <begin position="139"/>
        <end position="161"/>
    </location>
</feature>
<feature type="transmembrane region" description="Helical" evidence="1">
    <location>
        <begin position="112"/>
        <end position="133"/>
    </location>
</feature>
<feature type="transmembrane region" description="Helical" evidence="1">
    <location>
        <begin position="173"/>
        <end position="193"/>
    </location>
</feature>
<gene>
    <name evidence="2" type="primary">spoIIM</name>
    <name evidence="2" type="ORF">skT53_08140</name>
</gene>
<keyword evidence="3" id="KW-1185">Reference proteome</keyword>
<accession>A0A7I8DA34</accession>
<evidence type="ECO:0000256" key="1">
    <source>
        <dbReference type="SAM" id="Phobius"/>
    </source>
</evidence>
<keyword evidence="1" id="KW-0472">Membrane</keyword>
<feature type="transmembrane region" description="Helical" evidence="1">
    <location>
        <begin position="20"/>
        <end position="42"/>
    </location>
</feature>
<reference evidence="2 3" key="1">
    <citation type="submission" date="2020-08" db="EMBL/GenBank/DDBJ databases">
        <title>Complete Genome Sequence of Effusibacillus dendaii Strain skT53, Isolated from Farmland soil.</title>
        <authorList>
            <person name="Konishi T."/>
            <person name="Kawasaki H."/>
        </authorList>
    </citation>
    <scope>NUCLEOTIDE SEQUENCE [LARGE SCALE GENOMIC DNA]</scope>
    <source>
        <strain evidence="3">skT53</strain>
    </source>
</reference>
<dbReference type="AlphaFoldDB" id="A0A7I8DA34"/>
<evidence type="ECO:0000313" key="3">
    <source>
        <dbReference type="Proteomes" id="UP000593802"/>
    </source>
</evidence>
<proteinExistence type="predicted"/>
<dbReference type="NCBIfam" id="TIGR02831">
    <property type="entry name" value="spo_II_M"/>
    <property type="match status" value="1"/>
</dbReference>
<dbReference type="Pfam" id="PF01944">
    <property type="entry name" value="SpoIIM"/>
    <property type="match status" value="1"/>
</dbReference>
<protein>
    <submittedName>
        <fullName evidence="2">Stage II sporulation protein M</fullName>
    </submittedName>
</protein>
<dbReference type="KEGG" id="eff:skT53_08140"/>
<name>A0A7I8DA34_9BACL</name>
<feature type="transmembrane region" description="Helical" evidence="1">
    <location>
        <begin position="85"/>
        <end position="105"/>
    </location>
</feature>
<dbReference type="InterPro" id="IPR014196">
    <property type="entry name" value="SpoIIM"/>
</dbReference>
<organism evidence="2 3">
    <name type="scientific">Effusibacillus dendaii</name>
    <dbReference type="NCBI Taxonomy" id="2743772"/>
    <lineage>
        <taxon>Bacteria</taxon>
        <taxon>Bacillati</taxon>
        <taxon>Bacillota</taxon>
        <taxon>Bacilli</taxon>
        <taxon>Bacillales</taxon>
        <taxon>Alicyclobacillaceae</taxon>
        <taxon>Effusibacillus</taxon>
    </lineage>
</organism>